<evidence type="ECO:0000313" key="5">
    <source>
        <dbReference type="Proteomes" id="UP001632038"/>
    </source>
</evidence>
<accession>A0ABD3BJY7</accession>
<dbReference type="PANTHER" id="PTHR14209:SF10">
    <property type="entry name" value="SGNH HYDROLASE-TYPE ESTERASE DOMAIN-CONTAINING PROTEIN"/>
    <property type="match status" value="1"/>
</dbReference>
<dbReference type="FunFam" id="3.40.50.1110:FF:000002">
    <property type="entry name" value="isoamyl acetate-hydrolyzing esterase 1 homolog"/>
    <property type="match status" value="1"/>
</dbReference>
<dbReference type="AlphaFoldDB" id="A0ABD3BJY7"/>
<organism evidence="4 5">
    <name type="scientific">Castilleja foliolosa</name>
    <dbReference type="NCBI Taxonomy" id="1961234"/>
    <lineage>
        <taxon>Eukaryota</taxon>
        <taxon>Viridiplantae</taxon>
        <taxon>Streptophyta</taxon>
        <taxon>Embryophyta</taxon>
        <taxon>Tracheophyta</taxon>
        <taxon>Spermatophyta</taxon>
        <taxon>Magnoliopsida</taxon>
        <taxon>eudicotyledons</taxon>
        <taxon>Gunneridae</taxon>
        <taxon>Pentapetalae</taxon>
        <taxon>asterids</taxon>
        <taxon>lamiids</taxon>
        <taxon>Lamiales</taxon>
        <taxon>Orobanchaceae</taxon>
        <taxon>Pedicularideae</taxon>
        <taxon>Castillejinae</taxon>
        <taxon>Castilleja</taxon>
    </lineage>
</organism>
<dbReference type="InterPro" id="IPR036514">
    <property type="entry name" value="SGNH_hydro_sf"/>
</dbReference>
<dbReference type="SUPFAM" id="SSF52266">
    <property type="entry name" value="SGNH hydrolase"/>
    <property type="match status" value="1"/>
</dbReference>
<evidence type="ECO:0000313" key="4">
    <source>
        <dbReference type="EMBL" id="KAL3617514.1"/>
    </source>
</evidence>
<comment type="similarity">
    <text evidence="1">Belongs to the 'GDSL' lipolytic enzyme family.</text>
</comment>
<dbReference type="CDD" id="cd01838">
    <property type="entry name" value="Isoamyl_acetate_hydrolase_like"/>
    <property type="match status" value="1"/>
</dbReference>
<dbReference type="EMBL" id="JAVIJP010000081">
    <property type="protein sequence ID" value="KAL3617514.1"/>
    <property type="molecule type" value="Genomic_DNA"/>
</dbReference>
<dbReference type="Pfam" id="PF13472">
    <property type="entry name" value="Lipase_GDSL_2"/>
    <property type="match status" value="1"/>
</dbReference>
<dbReference type="GO" id="GO:0016787">
    <property type="term" value="F:hydrolase activity"/>
    <property type="evidence" value="ECO:0007669"/>
    <property type="project" value="UniProtKB-KW"/>
</dbReference>
<feature type="domain" description="SGNH hydrolase-type esterase" evidence="3">
    <location>
        <begin position="11"/>
        <end position="206"/>
    </location>
</feature>
<keyword evidence="5" id="KW-1185">Reference proteome</keyword>
<comment type="caution">
    <text evidence="4">The sequence shown here is derived from an EMBL/GenBank/DDBJ whole genome shotgun (WGS) entry which is preliminary data.</text>
</comment>
<protein>
    <recommendedName>
        <fullName evidence="3">SGNH hydrolase-type esterase domain-containing protein</fullName>
    </recommendedName>
</protein>
<gene>
    <name evidence="4" type="ORF">CASFOL_037835</name>
</gene>
<dbReference type="Proteomes" id="UP001632038">
    <property type="component" value="Unassembled WGS sequence"/>
</dbReference>
<name>A0ABD3BJY7_9LAMI</name>
<sequence length="272" mass="30779">MVGPGRSQIVLFGSSIVQQCFEVGGWGAILTDLYDRKADIILRGYSGWNSRRALQVLNQIFPKHLNLNVAQDAAIQPSLVIVYFGGNDAMYPHPSGLGAHVPLLEYVENMKKIYIHLKSLSEKTRLIFLTSPPVNEAMIREHFGNAHDNQDKTNESCRIYAEALVDLCRELNIKVVNLWTAIQQRKDWAATCLRDGIHLSTEGNKIVTKEILKVIKEANWDPSLYWVSMPNEFGEDSPYYIVHPNGKTTINVSNGVSQWKRKWMVNGIKSKL</sequence>
<evidence type="ECO:0000259" key="3">
    <source>
        <dbReference type="Pfam" id="PF13472"/>
    </source>
</evidence>
<evidence type="ECO:0000256" key="2">
    <source>
        <dbReference type="ARBA" id="ARBA00022801"/>
    </source>
</evidence>
<proteinExistence type="inferred from homology"/>
<evidence type="ECO:0000256" key="1">
    <source>
        <dbReference type="ARBA" id="ARBA00008668"/>
    </source>
</evidence>
<dbReference type="InterPro" id="IPR045136">
    <property type="entry name" value="Iah1-like"/>
</dbReference>
<reference evidence="5" key="1">
    <citation type="journal article" date="2024" name="IScience">
        <title>Strigolactones Initiate the Formation of Haustorium-like Structures in Castilleja.</title>
        <authorList>
            <person name="Buerger M."/>
            <person name="Peterson D."/>
            <person name="Chory J."/>
        </authorList>
    </citation>
    <scope>NUCLEOTIDE SEQUENCE [LARGE SCALE GENOMIC DNA]</scope>
</reference>
<dbReference type="PANTHER" id="PTHR14209">
    <property type="entry name" value="ISOAMYL ACETATE-HYDROLYZING ESTERASE 1"/>
    <property type="match status" value="1"/>
</dbReference>
<dbReference type="InterPro" id="IPR013830">
    <property type="entry name" value="SGNH_hydro"/>
</dbReference>
<keyword evidence="2" id="KW-0378">Hydrolase</keyword>
<dbReference type="Gene3D" id="3.40.50.1110">
    <property type="entry name" value="SGNH hydrolase"/>
    <property type="match status" value="1"/>
</dbReference>